<dbReference type="WBParaSite" id="ACRNAN_scaffold2941.g21594.t1">
    <property type="protein sequence ID" value="ACRNAN_scaffold2941.g21594.t1"/>
    <property type="gene ID" value="ACRNAN_scaffold2941.g21594"/>
</dbReference>
<accession>A0A914DM45</accession>
<evidence type="ECO:0000313" key="4">
    <source>
        <dbReference type="WBParaSite" id="ACRNAN_scaffold2941.g21594.t1"/>
    </source>
</evidence>
<reference evidence="4" key="1">
    <citation type="submission" date="2022-11" db="UniProtKB">
        <authorList>
            <consortium name="WormBaseParasite"/>
        </authorList>
    </citation>
    <scope>IDENTIFICATION</scope>
</reference>
<dbReference type="Proteomes" id="UP000887540">
    <property type="component" value="Unplaced"/>
</dbReference>
<proteinExistence type="predicted"/>
<evidence type="ECO:0000313" key="3">
    <source>
        <dbReference type="Proteomes" id="UP000887540"/>
    </source>
</evidence>
<organism evidence="3 4">
    <name type="scientific">Acrobeloides nanus</name>
    <dbReference type="NCBI Taxonomy" id="290746"/>
    <lineage>
        <taxon>Eukaryota</taxon>
        <taxon>Metazoa</taxon>
        <taxon>Ecdysozoa</taxon>
        <taxon>Nematoda</taxon>
        <taxon>Chromadorea</taxon>
        <taxon>Rhabditida</taxon>
        <taxon>Tylenchina</taxon>
        <taxon>Cephalobomorpha</taxon>
        <taxon>Cephaloboidea</taxon>
        <taxon>Cephalobidae</taxon>
        <taxon>Acrobeloides</taxon>
    </lineage>
</organism>
<feature type="signal peptide" evidence="2">
    <location>
        <begin position="1"/>
        <end position="21"/>
    </location>
</feature>
<evidence type="ECO:0000256" key="1">
    <source>
        <dbReference type="SAM" id="MobiDB-lite"/>
    </source>
</evidence>
<sequence length="111" mass="11681">MFSKFLIFISTILALLLITLADDNIPRVGRLEEPRVARVRRYGGGGGGNPWGGWGGNGWGWNPWGGGGWNRGGGGWNRGGGWGGNQGNRGWGGNQWNGGGRQVSASSEARG</sequence>
<dbReference type="AlphaFoldDB" id="A0A914DM45"/>
<keyword evidence="3" id="KW-1185">Reference proteome</keyword>
<feature type="compositionally biased region" description="Gly residues" evidence="1">
    <location>
        <begin position="62"/>
        <end position="101"/>
    </location>
</feature>
<evidence type="ECO:0000256" key="2">
    <source>
        <dbReference type="SAM" id="SignalP"/>
    </source>
</evidence>
<protein>
    <submittedName>
        <fullName evidence="4">Uncharacterized protein</fullName>
    </submittedName>
</protein>
<feature type="chain" id="PRO_5037410484" evidence="2">
    <location>
        <begin position="22"/>
        <end position="111"/>
    </location>
</feature>
<feature type="region of interest" description="Disordered" evidence="1">
    <location>
        <begin position="62"/>
        <end position="111"/>
    </location>
</feature>
<keyword evidence="2" id="KW-0732">Signal</keyword>
<name>A0A914DM45_9BILA</name>